<dbReference type="PANTHER" id="PTHR11431:SF127">
    <property type="entry name" value="BACTERIAL NON-HEME FERRITIN"/>
    <property type="match status" value="1"/>
</dbReference>
<dbReference type="GO" id="GO:0004322">
    <property type="term" value="F:ferroxidase activity"/>
    <property type="evidence" value="ECO:0007669"/>
    <property type="project" value="TreeGrafter"/>
</dbReference>
<evidence type="ECO:0000256" key="1">
    <source>
        <dbReference type="ARBA" id="ARBA00006950"/>
    </source>
</evidence>
<evidence type="ECO:0000256" key="7">
    <source>
        <dbReference type="RuleBase" id="RU361145"/>
    </source>
</evidence>
<dbReference type="AlphaFoldDB" id="A0A090IF11"/>
<dbReference type="GO" id="GO:0042802">
    <property type="term" value="F:identical protein binding"/>
    <property type="evidence" value="ECO:0007669"/>
    <property type="project" value="UniProtKB-ARBA"/>
</dbReference>
<proteinExistence type="inferred from homology"/>
<dbReference type="KEGG" id="mvs:MVIS_3118"/>
<reference evidence="10 12" key="1">
    <citation type="submission" date="2016-11" db="EMBL/GenBank/DDBJ databases">
        <authorList>
            <person name="Jaros S."/>
            <person name="Januszkiewicz K."/>
            <person name="Wedrychowicz H."/>
        </authorList>
    </citation>
    <scope>NUCLEOTIDE SEQUENCE [LARGE SCALE GENOMIC DNA]</scope>
    <source>
        <strain evidence="10">NVI 5450</strain>
    </source>
</reference>
<dbReference type="GO" id="GO:0008198">
    <property type="term" value="F:ferrous iron binding"/>
    <property type="evidence" value="ECO:0007669"/>
    <property type="project" value="TreeGrafter"/>
</dbReference>
<dbReference type="InterPro" id="IPR001519">
    <property type="entry name" value="Ferritin"/>
</dbReference>
<dbReference type="GO" id="GO:0006879">
    <property type="term" value="P:intracellular iron ion homeostasis"/>
    <property type="evidence" value="ECO:0007669"/>
    <property type="project" value="UniProtKB-KW"/>
</dbReference>
<dbReference type="GO" id="GO:0005829">
    <property type="term" value="C:cytosol"/>
    <property type="evidence" value="ECO:0007669"/>
    <property type="project" value="TreeGrafter"/>
</dbReference>
<evidence type="ECO:0000313" key="9">
    <source>
        <dbReference type="EMBL" id="SGY95195.1"/>
    </source>
</evidence>
<name>A0A090IF11_9GAMM</name>
<feature type="binding site" evidence="6">
    <location>
        <position position="19"/>
    </location>
    <ligand>
        <name>Fe cation</name>
        <dbReference type="ChEBI" id="CHEBI:24875"/>
        <label>1</label>
    </ligand>
</feature>
<dbReference type="GeneID" id="61296772"/>
<evidence type="ECO:0000256" key="6">
    <source>
        <dbReference type="PIRSR" id="PIRSR601519-1"/>
    </source>
</evidence>
<dbReference type="Proteomes" id="UP000183794">
    <property type="component" value="Unassembled WGS sequence"/>
</dbReference>
<dbReference type="CDD" id="cd01055">
    <property type="entry name" value="Nonheme_Ferritin"/>
    <property type="match status" value="1"/>
</dbReference>
<dbReference type="PROSITE" id="PS50905">
    <property type="entry name" value="FERRITIN_LIKE"/>
    <property type="match status" value="1"/>
</dbReference>
<evidence type="ECO:0000256" key="5">
    <source>
        <dbReference type="ARBA" id="ARBA00023004"/>
    </source>
</evidence>
<evidence type="ECO:0000313" key="10">
    <source>
        <dbReference type="EMBL" id="SGZ07060.1"/>
    </source>
</evidence>
<evidence type="ECO:0000313" key="12">
    <source>
        <dbReference type="Proteomes" id="UP000183794"/>
    </source>
</evidence>
<dbReference type="HOGENOM" id="CLU_065681_1_0_6"/>
<sequence length="175" mass="19700">MPKLSKVMATALNQQMTKEFTASHLYRSMASFCYASDFIGAGDFFYKHAAEEQQHAQLLFRYMIDRGIQPLMEAIPAAESEFTDLLDVFRKALDHEVMITESISEILGLAHELRDFQSVAHLNTLMEEQTEEEALFNGIVSQIRRVGVENGHGLFIMDQELKAMSKAPAAPSIVI</sequence>
<comment type="function">
    <text evidence="7">Iron-storage protein.</text>
</comment>
<keyword evidence="5 6" id="KW-0408">Iron</keyword>
<reference evidence="9 11" key="2">
    <citation type="submission" date="2016-11" db="EMBL/GenBank/DDBJ databases">
        <authorList>
            <person name="Klemetsen T."/>
        </authorList>
    </citation>
    <scope>NUCLEOTIDE SEQUENCE [LARGE SCALE GENOMIC DNA]</scope>
    <source>
        <strain evidence="9">MT 2528</strain>
    </source>
</reference>
<feature type="binding site" evidence="6">
    <location>
        <position position="55"/>
    </location>
    <ligand>
        <name>Fe cation</name>
        <dbReference type="ChEBI" id="CHEBI:24875"/>
        <label>1</label>
    </ligand>
</feature>
<dbReference type="SUPFAM" id="SSF47240">
    <property type="entry name" value="Ferritin-like"/>
    <property type="match status" value="1"/>
</dbReference>
<protein>
    <recommendedName>
        <fullName evidence="7">Ferritin</fullName>
        <ecNumber evidence="7">1.16.3.2</ecNumber>
    </recommendedName>
</protein>
<comment type="similarity">
    <text evidence="1 7">Belongs to the ferritin family. Prokaryotic subfamily.</text>
</comment>
<dbReference type="InterPro" id="IPR012347">
    <property type="entry name" value="Ferritin-like"/>
</dbReference>
<dbReference type="InterPro" id="IPR008331">
    <property type="entry name" value="Ferritin_DPS_dom"/>
</dbReference>
<dbReference type="PATRIC" id="fig|80854.5.peg.3301"/>
<keyword evidence="7" id="KW-0963">Cytoplasm</keyword>
<dbReference type="OrthoDB" id="9801481at2"/>
<accession>A0A090IF11</accession>
<evidence type="ECO:0000256" key="3">
    <source>
        <dbReference type="ARBA" id="ARBA00022723"/>
    </source>
</evidence>
<dbReference type="STRING" id="80854.MVIS_3118"/>
<dbReference type="GO" id="GO:0008199">
    <property type="term" value="F:ferric iron binding"/>
    <property type="evidence" value="ECO:0007669"/>
    <property type="project" value="InterPro"/>
</dbReference>
<comment type="catalytic activity">
    <reaction evidence="7">
        <text>4 Fe(2+) + O2 + 6 H2O = 4 iron(III) oxide-hydroxide + 12 H(+)</text>
        <dbReference type="Rhea" id="RHEA:11972"/>
        <dbReference type="ChEBI" id="CHEBI:15377"/>
        <dbReference type="ChEBI" id="CHEBI:15378"/>
        <dbReference type="ChEBI" id="CHEBI:15379"/>
        <dbReference type="ChEBI" id="CHEBI:29033"/>
        <dbReference type="ChEBI" id="CHEBI:78619"/>
        <dbReference type="EC" id="1.16.3.2"/>
    </reaction>
</comment>
<feature type="binding site" evidence="6">
    <location>
        <position position="129"/>
    </location>
    <ligand>
        <name>Fe cation</name>
        <dbReference type="ChEBI" id="CHEBI:24875"/>
        <label>1</label>
    </ligand>
</feature>
<evidence type="ECO:0000256" key="4">
    <source>
        <dbReference type="ARBA" id="ARBA00023002"/>
    </source>
</evidence>
<evidence type="ECO:0000259" key="8">
    <source>
        <dbReference type="PROSITE" id="PS50905"/>
    </source>
</evidence>
<dbReference type="Proteomes" id="UP000182660">
    <property type="component" value="Unassembled WGS sequence"/>
</dbReference>
<feature type="domain" description="Ferritin-like diiron" evidence="8">
    <location>
        <begin position="2"/>
        <end position="147"/>
    </location>
</feature>
<keyword evidence="4" id="KW-0560">Oxidoreductase</keyword>
<keyword evidence="2 7" id="KW-0409">Iron storage</keyword>
<dbReference type="GO" id="GO:0006826">
    <property type="term" value="P:iron ion transport"/>
    <property type="evidence" value="ECO:0007669"/>
    <property type="project" value="InterPro"/>
</dbReference>
<dbReference type="EMBL" id="FPLJ01000064">
    <property type="protein sequence ID" value="SGY95195.1"/>
    <property type="molecule type" value="Genomic_DNA"/>
</dbReference>
<dbReference type="PANTHER" id="PTHR11431">
    <property type="entry name" value="FERRITIN"/>
    <property type="match status" value="1"/>
</dbReference>
<dbReference type="RefSeq" id="WP_045111174.1">
    <property type="nucleotide sequence ID" value="NZ_CAWQZC010000033.1"/>
</dbReference>
<dbReference type="InterPro" id="IPR009040">
    <property type="entry name" value="Ferritin-like_diiron"/>
</dbReference>
<keyword evidence="11" id="KW-1185">Reference proteome</keyword>
<dbReference type="EC" id="1.16.3.2" evidence="7"/>
<evidence type="ECO:0000256" key="2">
    <source>
        <dbReference type="ARBA" id="ARBA00022434"/>
    </source>
</evidence>
<evidence type="ECO:0000313" key="11">
    <source>
        <dbReference type="Proteomes" id="UP000182660"/>
    </source>
</evidence>
<feature type="binding site" evidence="6">
    <location>
        <position position="52"/>
    </location>
    <ligand>
        <name>Fe cation</name>
        <dbReference type="ChEBI" id="CHEBI:24875"/>
        <label>1</label>
    </ligand>
</feature>
<gene>
    <name evidence="9" type="ORF">MT2528_2939</name>
    <name evidence="10" type="ORF">NVI5450_3136</name>
</gene>
<keyword evidence="3 6" id="KW-0479">Metal-binding</keyword>
<dbReference type="Pfam" id="PF00210">
    <property type="entry name" value="Ferritin"/>
    <property type="match status" value="1"/>
</dbReference>
<comment type="subcellular location">
    <subcellularLocation>
        <location evidence="7">Cytoplasm</location>
    </subcellularLocation>
</comment>
<dbReference type="FunFam" id="1.20.1260.10:FF:000001">
    <property type="entry name" value="Non-heme ferritin"/>
    <property type="match status" value="1"/>
</dbReference>
<feature type="binding site" evidence="6">
    <location>
        <position position="96"/>
    </location>
    <ligand>
        <name>Fe cation</name>
        <dbReference type="ChEBI" id="CHEBI:24875"/>
        <label>1</label>
    </ligand>
</feature>
<organism evidence="10 12">
    <name type="scientific">Moritella viscosa</name>
    <dbReference type="NCBI Taxonomy" id="80854"/>
    <lineage>
        <taxon>Bacteria</taxon>
        <taxon>Pseudomonadati</taxon>
        <taxon>Pseudomonadota</taxon>
        <taxon>Gammaproteobacteria</taxon>
        <taxon>Alteromonadales</taxon>
        <taxon>Moritellaceae</taxon>
        <taxon>Moritella</taxon>
    </lineage>
</organism>
<dbReference type="Gene3D" id="1.20.1260.10">
    <property type="match status" value="1"/>
</dbReference>
<dbReference type="EMBL" id="FPLD01000085">
    <property type="protein sequence ID" value="SGZ07060.1"/>
    <property type="molecule type" value="Genomic_DNA"/>
</dbReference>
<dbReference type="InterPro" id="IPR009078">
    <property type="entry name" value="Ferritin-like_SF"/>
</dbReference>
<dbReference type="InterPro" id="IPR041719">
    <property type="entry name" value="Ferritin_prok"/>
</dbReference>